<evidence type="ECO:0000313" key="3">
    <source>
        <dbReference type="Proteomes" id="UP000028030"/>
    </source>
</evidence>
<sequence>MIFFIRLLILVPISFYEKSLQALSNYGRMEAVELEKEIDYEIS</sequence>
<organism evidence="1 3">
    <name type="scientific">Streptococcus mitis</name>
    <dbReference type="NCBI Taxonomy" id="28037"/>
    <lineage>
        <taxon>Bacteria</taxon>
        <taxon>Bacillati</taxon>
        <taxon>Bacillota</taxon>
        <taxon>Bacilli</taxon>
        <taxon>Lactobacillales</taxon>
        <taxon>Streptococcaceae</taxon>
        <taxon>Streptococcus</taxon>
        <taxon>Streptococcus mitis group</taxon>
    </lineage>
</organism>
<reference evidence="2 4" key="2">
    <citation type="submission" date="2016-01" db="EMBL/GenBank/DDBJ databases">
        <title>Highly variable Streptococcus oralis 1 are common among viridans streptococci isolated from primates.</title>
        <authorList>
            <person name="Denapaite D."/>
            <person name="Rieger M."/>
            <person name="Koendgen S."/>
            <person name="Brueckner R."/>
            <person name="Ochigava I."/>
            <person name="Kappeler P."/>
            <person name="Maetz-Rensing K."/>
            <person name="Leendertz F."/>
        </authorList>
    </citation>
    <scope>NUCLEOTIDE SEQUENCE [LARGE SCALE GENOMIC DNA]</scope>
    <source>
        <strain evidence="2 4">M3-1</strain>
    </source>
</reference>
<dbReference type="EMBL" id="JPFW01000008">
    <property type="protein sequence ID" value="KEQ40162.1"/>
    <property type="molecule type" value="Genomic_DNA"/>
</dbReference>
<accession>A0A081QB39</accession>
<gene>
    <name evidence="1" type="ORF">SK642_1420</name>
    <name evidence="2" type="ORF">SMIM3I_01646</name>
</gene>
<name>A0A081QB39_STRMT</name>
<reference evidence="1 3" key="1">
    <citation type="submission" date="2014-05" db="EMBL/GenBank/DDBJ databases">
        <authorList>
            <person name="Daugherty S.C."/>
            <person name="Tallon L.J."/>
            <person name="Sadzewicz L."/>
            <person name="Kilian M."/>
            <person name="Tettelin H."/>
        </authorList>
    </citation>
    <scope>NUCLEOTIDE SEQUENCE [LARGE SCALE GENOMIC DNA]</scope>
    <source>
        <strain evidence="1 3">SK642</strain>
    </source>
</reference>
<protein>
    <submittedName>
        <fullName evidence="1">Uncharacterized protein</fullName>
    </submittedName>
</protein>
<dbReference type="Proteomes" id="UP000028030">
    <property type="component" value="Unassembled WGS sequence"/>
</dbReference>
<dbReference type="Proteomes" id="UP000075442">
    <property type="component" value="Unassembled WGS sequence"/>
</dbReference>
<evidence type="ECO:0000313" key="2">
    <source>
        <dbReference type="EMBL" id="KYF34523.1"/>
    </source>
</evidence>
<dbReference type="EMBL" id="LROU01000118">
    <property type="protein sequence ID" value="KYF34523.1"/>
    <property type="molecule type" value="Genomic_DNA"/>
</dbReference>
<evidence type="ECO:0000313" key="4">
    <source>
        <dbReference type="Proteomes" id="UP000075442"/>
    </source>
</evidence>
<evidence type="ECO:0000313" key="1">
    <source>
        <dbReference type="EMBL" id="KEQ40162.1"/>
    </source>
</evidence>
<comment type="caution">
    <text evidence="1">The sequence shown here is derived from an EMBL/GenBank/DDBJ whole genome shotgun (WGS) entry which is preliminary data.</text>
</comment>
<dbReference type="AlphaFoldDB" id="A0A081QB39"/>
<proteinExistence type="predicted"/>
<dbReference type="PATRIC" id="fig|28037.235.peg.1544"/>